<dbReference type="Proteomes" id="UP000187404">
    <property type="component" value="Unassembled WGS sequence"/>
</dbReference>
<comment type="caution">
    <text evidence="1">The sequence shown here is derived from an EMBL/GenBank/DDBJ whole genome shotgun (WGS) entry which is preliminary data.</text>
</comment>
<dbReference type="STRING" id="1261640.BHK98_02625"/>
<dbReference type="EMBL" id="MJIE01000001">
    <property type="protein sequence ID" value="OLR55057.1"/>
    <property type="molecule type" value="Genomic_DNA"/>
</dbReference>
<dbReference type="AlphaFoldDB" id="A0A1Q9JFY2"/>
<evidence type="ECO:0000313" key="2">
    <source>
        <dbReference type="Proteomes" id="UP000187404"/>
    </source>
</evidence>
<reference evidence="1 2" key="1">
    <citation type="journal article" date="2016" name="Appl. Environ. Microbiol.">
        <title>Function and Phylogeny of Bacterial Butyryl Coenzyme A:Acetate Transferases and Their Diversity in the Proximal Colon of Swine.</title>
        <authorList>
            <person name="Trachsel J."/>
            <person name="Bayles D.O."/>
            <person name="Looft T."/>
            <person name="Levine U.Y."/>
            <person name="Allen H.K."/>
        </authorList>
    </citation>
    <scope>NUCLEOTIDE SEQUENCE [LARGE SCALE GENOMIC DNA]</scope>
    <source>
        <strain evidence="1 2">68-3-10</strain>
    </source>
</reference>
<accession>A0A1Q9JFY2</accession>
<organism evidence="1 2">
    <name type="scientific">Hornefia porci</name>
    <dbReference type="NCBI Taxonomy" id="2652292"/>
    <lineage>
        <taxon>Bacteria</taxon>
        <taxon>Bacillati</taxon>
        <taxon>Bacillota</taxon>
        <taxon>Clostridia</taxon>
        <taxon>Peptostreptococcales</taxon>
        <taxon>Anaerovoracaceae</taxon>
        <taxon>Hornefia</taxon>
    </lineage>
</organism>
<dbReference type="OrthoDB" id="9904144at2"/>
<sequence length="108" mass="12153">MTKMEICERIKEAARAHGFTVSEKMSTVTGLPEIISEEMNFTFLARTTENTDWAARRVEEAIEASASVRKMGGSPTPEELLITADEIRRGAELIHDLQSMNLTYIETF</sequence>
<gene>
    <name evidence="1" type="ORF">BHK98_02625</name>
</gene>
<dbReference type="RefSeq" id="WP_075712057.1">
    <property type="nucleotide sequence ID" value="NZ_MJIE01000001.1"/>
</dbReference>
<keyword evidence="2" id="KW-1185">Reference proteome</keyword>
<name>A0A1Q9JFY2_9FIRM</name>
<evidence type="ECO:0000313" key="1">
    <source>
        <dbReference type="EMBL" id="OLR55057.1"/>
    </source>
</evidence>
<proteinExistence type="predicted"/>
<protein>
    <submittedName>
        <fullName evidence="1">Uncharacterized protein</fullName>
    </submittedName>
</protein>